<keyword evidence="4 9" id="KW-0812">Transmembrane</keyword>
<dbReference type="Pfam" id="PF01618">
    <property type="entry name" value="MotA_ExbB"/>
    <property type="match status" value="1"/>
</dbReference>
<keyword evidence="7 9" id="KW-0472">Membrane</keyword>
<evidence type="ECO:0000256" key="6">
    <source>
        <dbReference type="ARBA" id="ARBA00022989"/>
    </source>
</evidence>
<gene>
    <name evidence="11" type="ORF">DFR66_11515</name>
    <name evidence="12" type="ORF">IQ02_02412</name>
</gene>
<reference evidence="12 14" key="1">
    <citation type="journal article" date="2015" name="Stand. Genomic Sci.">
        <title>Genomic Encyclopedia of Bacterial and Archaeal Type Strains, Phase III: the genomes of soil and plant-associated and newly described type strains.</title>
        <authorList>
            <person name="Whitman W.B."/>
            <person name="Woyke T."/>
            <person name="Klenk H.P."/>
            <person name="Zhou Y."/>
            <person name="Lilburn T.G."/>
            <person name="Beck B.J."/>
            <person name="De Vos P."/>
            <person name="Vandamme P."/>
            <person name="Eisen J.A."/>
            <person name="Garrity G."/>
            <person name="Hugenholtz P."/>
            <person name="Kyrpides N.C."/>
        </authorList>
    </citation>
    <scope>NUCLEOTIDE SEQUENCE [LARGE SCALE GENOMIC DNA]</scope>
    <source>
        <strain evidence="12 14">CGMCC 1.5380</strain>
    </source>
</reference>
<evidence type="ECO:0000313" key="11">
    <source>
        <dbReference type="EMBL" id="RDI51177.1"/>
    </source>
</evidence>
<organism evidence="12 14">
    <name type="scientific">Flavobacterium glaciei</name>
    <dbReference type="NCBI Taxonomy" id="386300"/>
    <lineage>
        <taxon>Bacteria</taxon>
        <taxon>Pseudomonadati</taxon>
        <taxon>Bacteroidota</taxon>
        <taxon>Flavobacteriia</taxon>
        <taxon>Flavobacteriales</taxon>
        <taxon>Flavobacteriaceae</taxon>
        <taxon>Flavobacterium</taxon>
    </lineage>
</organism>
<evidence type="ECO:0000256" key="9">
    <source>
        <dbReference type="SAM" id="Phobius"/>
    </source>
</evidence>
<keyword evidence="5 8" id="KW-0653">Protein transport</keyword>
<keyword evidence="13" id="KW-1185">Reference proteome</keyword>
<evidence type="ECO:0000313" key="14">
    <source>
        <dbReference type="Proteomes" id="UP000321392"/>
    </source>
</evidence>
<dbReference type="AlphaFoldDB" id="A0A562PKW8"/>
<comment type="subcellular location">
    <subcellularLocation>
        <location evidence="1">Cell membrane</location>
        <topology evidence="1">Multi-pass membrane protein</topology>
    </subcellularLocation>
    <subcellularLocation>
        <location evidence="8">Membrane</location>
        <topology evidence="8">Multi-pass membrane protein</topology>
    </subcellularLocation>
</comment>
<evidence type="ECO:0000256" key="5">
    <source>
        <dbReference type="ARBA" id="ARBA00022927"/>
    </source>
</evidence>
<evidence type="ECO:0000256" key="3">
    <source>
        <dbReference type="ARBA" id="ARBA00022475"/>
    </source>
</evidence>
<dbReference type="Proteomes" id="UP000254518">
    <property type="component" value="Unassembled WGS sequence"/>
</dbReference>
<sequence>MLHYKFNITKIIYLKLLKLKKMANVKKEKTANGGGMVSGLIIAACIGVGVLIWKFVMGNPANFEGGNIETGTPINTLGQVYHGGAVVPVLLGMLLMVLVFSIERFFVISKAAGKTKLDVFMTKIQASIKAGEIDEAISSCDKQQGSVANAIKSALVKYQAVKKEGFNSEEAAETIHKEIEEATSLEMPMLQKNMTIISSLVSLGTLVGLLGTVAGMIKAFGALAAAGTPDQAALAAGISEALINTATGIGTSAVAIISYNFFTSKIDDLTYSIDEAAVSIVNSYRRFRGSLKQ</sequence>
<comment type="similarity">
    <text evidence="8">Belongs to the exbB/tolQ family.</text>
</comment>
<dbReference type="Proteomes" id="UP000321392">
    <property type="component" value="Unassembled WGS sequence"/>
</dbReference>
<dbReference type="InterPro" id="IPR002898">
    <property type="entry name" value="MotA_ExbB_proton_chnl"/>
</dbReference>
<keyword evidence="3" id="KW-1003">Cell membrane</keyword>
<dbReference type="PANTHER" id="PTHR30625">
    <property type="entry name" value="PROTEIN TOLQ"/>
    <property type="match status" value="1"/>
</dbReference>
<feature type="transmembrane region" description="Helical" evidence="9">
    <location>
        <begin position="241"/>
        <end position="262"/>
    </location>
</feature>
<reference evidence="11 13" key="2">
    <citation type="submission" date="2018-07" db="EMBL/GenBank/DDBJ databases">
        <title>Genomic Encyclopedia of Type Strains, Phase IV (KMG-IV): sequencing the most valuable type-strain genomes for metagenomic binning, comparative biology and taxonomic classification.</title>
        <authorList>
            <person name="Goeker M."/>
        </authorList>
    </citation>
    <scope>NUCLEOTIDE SEQUENCE [LARGE SCALE GENOMIC DNA]</scope>
    <source>
        <strain evidence="11 13">DSM 19728</strain>
    </source>
</reference>
<feature type="transmembrane region" description="Helical" evidence="9">
    <location>
        <begin position="30"/>
        <end position="53"/>
    </location>
</feature>
<proteinExistence type="inferred from homology"/>
<evidence type="ECO:0000313" key="12">
    <source>
        <dbReference type="EMBL" id="TWI45057.1"/>
    </source>
</evidence>
<dbReference type="PANTHER" id="PTHR30625:SF15">
    <property type="entry name" value="BIOPOLYMER TRANSPORT PROTEIN EXBB"/>
    <property type="match status" value="1"/>
</dbReference>
<evidence type="ECO:0000259" key="10">
    <source>
        <dbReference type="Pfam" id="PF01618"/>
    </source>
</evidence>
<feature type="transmembrane region" description="Helical" evidence="9">
    <location>
        <begin position="196"/>
        <end position="221"/>
    </location>
</feature>
<dbReference type="EMBL" id="QQBA01000015">
    <property type="protein sequence ID" value="RDI51177.1"/>
    <property type="molecule type" value="Genomic_DNA"/>
</dbReference>
<protein>
    <submittedName>
        <fullName evidence="12">Biopolymer transport protein ExbB</fullName>
    </submittedName>
    <submittedName>
        <fullName evidence="11">Outer membrane transport energization protein ExbB</fullName>
    </submittedName>
</protein>
<keyword evidence="6 9" id="KW-1133">Transmembrane helix</keyword>
<dbReference type="GO" id="GO:0017038">
    <property type="term" value="P:protein import"/>
    <property type="evidence" value="ECO:0007669"/>
    <property type="project" value="TreeGrafter"/>
</dbReference>
<evidence type="ECO:0000256" key="4">
    <source>
        <dbReference type="ARBA" id="ARBA00022692"/>
    </source>
</evidence>
<name>A0A562PKW8_9FLAO</name>
<feature type="transmembrane region" description="Helical" evidence="9">
    <location>
        <begin position="85"/>
        <end position="107"/>
    </location>
</feature>
<evidence type="ECO:0000313" key="13">
    <source>
        <dbReference type="Proteomes" id="UP000254518"/>
    </source>
</evidence>
<evidence type="ECO:0000256" key="1">
    <source>
        <dbReference type="ARBA" id="ARBA00004651"/>
    </source>
</evidence>
<keyword evidence="2 8" id="KW-0813">Transport</keyword>
<evidence type="ECO:0000256" key="7">
    <source>
        <dbReference type="ARBA" id="ARBA00023136"/>
    </source>
</evidence>
<feature type="domain" description="MotA/TolQ/ExbB proton channel" evidence="10">
    <location>
        <begin position="161"/>
        <end position="274"/>
    </location>
</feature>
<comment type="caution">
    <text evidence="12">The sequence shown here is derived from an EMBL/GenBank/DDBJ whole genome shotgun (WGS) entry which is preliminary data.</text>
</comment>
<accession>A0A562PKW8</accession>
<dbReference type="EMBL" id="VLKX01000014">
    <property type="protein sequence ID" value="TWI45057.1"/>
    <property type="molecule type" value="Genomic_DNA"/>
</dbReference>
<evidence type="ECO:0000256" key="8">
    <source>
        <dbReference type="RuleBase" id="RU004057"/>
    </source>
</evidence>
<dbReference type="GO" id="GO:0005886">
    <property type="term" value="C:plasma membrane"/>
    <property type="evidence" value="ECO:0007669"/>
    <property type="project" value="UniProtKB-SubCell"/>
</dbReference>
<reference evidence="12" key="3">
    <citation type="submission" date="2019-07" db="EMBL/GenBank/DDBJ databases">
        <authorList>
            <person name="Whitman W."/>
            <person name="Huntemann M."/>
            <person name="Clum A."/>
            <person name="Pillay M."/>
            <person name="Palaniappan K."/>
            <person name="Varghese N."/>
            <person name="Mikhailova N."/>
            <person name="Stamatis D."/>
            <person name="Reddy T."/>
            <person name="Daum C."/>
            <person name="Shapiro N."/>
            <person name="Ivanova N."/>
            <person name="Kyrpides N."/>
            <person name="Woyke T."/>
        </authorList>
    </citation>
    <scope>NUCLEOTIDE SEQUENCE</scope>
    <source>
        <strain evidence="12">CGMCC 1.5380</strain>
    </source>
</reference>
<dbReference type="InterPro" id="IPR050790">
    <property type="entry name" value="ExbB/TolQ_transport"/>
</dbReference>
<evidence type="ECO:0000256" key="2">
    <source>
        <dbReference type="ARBA" id="ARBA00022448"/>
    </source>
</evidence>